<dbReference type="EMBL" id="VYZN01000054">
    <property type="protein sequence ID" value="KAE9526785.1"/>
    <property type="molecule type" value="Genomic_DNA"/>
</dbReference>
<protein>
    <submittedName>
        <fullName evidence="1">Uncharacterized protein</fullName>
    </submittedName>
</protein>
<gene>
    <name evidence="1" type="ORF">AGLY_013433</name>
</gene>
<proteinExistence type="predicted"/>
<reference evidence="1 2" key="1">
    <citation type="submission" date="2019-08" db="EMBL/GenBank/DDBJ databases">
        <title>The genome of the soybean aphid Biotype 1, its phylome, world population structure and adaptation to the North American continent.</title>
        <authorList>
            <person name="Giordano R."/>
            <person name="Donthu R.K."/>
            <person name="Hernandez A.G."/>
            <person name="Wright C.L."/>
            <person name="Zimin A.V."/>
        </authorList>
    </citation>
    <scope>NUCLEOTIDE SEQUENCE [LARGE SCALE GENOMIC DNA]</scope>
    <source>
        <tissue evidence="1">Whole aphids</tissue>
    </source>
</reference>
<dbReference type="AlphaFoldDB" id="A0A6G0T8F9"/>
<name>A0A6G0T8F9_APHGL</name>
<evidence type="ECO:0000313" key="2">
    <source>
        <dbReference type="Proteomes" id="UP000475862"/>
    </source>
</evidence>
<organism evidence="1 2">
    <name type="scientific">Aphis glycines</name>
    <name type="common">Soybean aphid</name>
    <dbReference type="NCBI Taxonomy" id="307491"/>
    <lineage>
        <taxon>Eukaryota</taxon>
        <taxon>Metazoa</taxon>
        <taxon>Ecdysozoa</taxon>
        <taxon>Arthropoda</taxon>
        <taxon>Hexapoda</taxon>
        <taxon>Insecta</taxon>
        <taxon>Pterygota</taxon>
        <taxon>Neoptera</taxon>
        <taxon>Paraneoptera</taxon>
        <taxon>Hemiptera</taxon>
        <taxon>Sternorrhyncha</taxon>
        <taxon>Aphidomorpha</taxon>
        <taxon>Aphidoidea</taxon>
        <taxon>Aphididae</taxon>
        <taxon>Aphidini</taxon>
        <taxon>Aphis</taxon>
        <taxon>Aphis</taxon>
    </lineage>
</organism>
<evidence type="ECO:0000313" key="1">
    <source>
        <dbReference type="EMBL" id="KAE9526785.1"/>
    </source>
</evidence>
<dbReference type="Proteomes" id="UP000475862">
    <property type="component" value="Unassembled WGS sequence"/>
</dbReference>
<keyword evidence="2" id="KW-1185">Reference proteome</keyword>
<comment type="caution">
    <text evidence="1">The sequence shown here is derived from an EMBL/GenBank/DDBJ whole genome shotgun (WGS) entry which is preliminary data.</text>
</comment>
<sequence>MEYIWIFSEQVLKCFDAKSSSSATENRALDSILAMLSGCKLRIADIASLEIVGSYNKAYHLCAISLSVNLQLNLTPLWTIGFQRPKSLFKFFCFLDLFRFDDDETVEVDGALLKVFNAMVYKPKLVDVMFNDWVRVRCVFGKGDPKPAPKLDSTSSSSNFLRFIERELKKNIH</sequence>
<accession>A0A6G0T8F9</accession>